<evidence type="ECO:0000256" key="5">
    <source>
        <dbReference type="SAM" id="MobiDB-lite"/>
    </source>
</evidence>
<keyword evidence="4" id="KW-0072">Autophagy</keyword>
<feature type="compositionally biased region" description="Polar residues" evidence="5">
    <location>
        <begin position="1"/>
        <end position="10"/>
    </location>
</feature>
<proteinExistence type="inferred from homology"/>
<organism evidence="9 10">
    <name type="scientific">Glarea lozoyensis (strain ATCC 20868 / MF5171)</name>
    <dbReference type="NCBI Taxonomy" id="1116229"/>
    <lineage>
        <taxon>Eukaryota</taxon>
        <taxon>Fungi</taxon>
        <taxon>Dikarya</taxon>
        <taxon>Ascomycota</taxon>
        <taxon>Pezizomycotina</taxon>
        <taxon>Leotiomycetes</taxon>
        <taxon>Helotiales</taxon>
        <taxon>Helotiaceae</taxon>
        <taxon>Glarea</taxon>
    </lineage>
</organism>
<dbReference type="eggNOG" id="KOG0997">
    <property type="taxonomic scope" value="Eukaryota"/>
</dbReference>
<dbReference type="GO" id="GO:0006914">
    <property type="term" value="P:autophagy"/>
    <property type="evidence" value="ECO:0007669"/>
    <property type="project" value="UniProtKB-UniRule"/>
</dbReference>
<evidence type="ECO:0000313" key="9">
    <source>
        <dbReference type="EMBL" id="EPE29629.1"/>
    </source>
</evidence>
<feature type="compositionally biased region" description="Polar residues" evidence="5">
    <location>
        <begin position="172"/>
        <end position="214"/>
    </location>
</feature>
<dbReference type="OrthoDB" id="272411at2759"/>
<dbReference type="HOGENOM" id="CLU_014574_5_0_1"/>
<dbReference type="RefSeq" id="XP_008083738.1">
    <property type="nucleotide sequence ID" value="XM_008085547.1"/>
</dbReference>
<keyword evidence="10" id="KW-1185">Reference proteome</keyword>
<feature type="compositionally biased region" description="Polar residues" evidence="5">
    <location>
        <begin position="17"/>
        <end position="49"/>
    </location>
</feature>
<dbReference type="GO" id="GO:0006623">
    <property type="term" value="P:protein targeting to vacuole"/>
    <property type="evidence" value="ECO:0007669"/>
    <property type="project" value="UniProtKB-UniRule"/>
</dbReference>
<comment type="subcellular location">
    <subcellularLocation>
        <location evidence="4">Endosome</location>
        <location evidence="4">Multivesicular body membrane</location>
        <topology evidence="4">Peripheral membrane protein</topology>
    </subcellularLocation>
    <subcellularLocation>
        <location evidence="1 4">Prevacuolar compartment membrane</location>
        <topology evidence="1 4">Peripheral membrane protein</topology>
    </subcellularLocation>
    <subcellularLocation>
        <location evidence="4">Vacuole membrane</location>
        <topology evidence="4">Peripheral membrane protein</topology>
    </subcellularLocation>
</comment>
<dbReference type="Pfam" id="PF19037">
    <property type="entry name" value="Fuz_longin_2"/>
    <property type="match status" value="1"/>
</dbReference>
<reference evidence="9 10" key="1">
    <citation type="journal article" date="2013" name="BMC Genomics">
        <title>Genomics-driven discovery of the pneumocandin biosynthetic gene cluster in the fungus Glarea lozoyensis.</title>
        <authorList>
            <person name="Chen L."/>
            <person name="Yue Q."/>
            <person name="Zhang X."/>
            <person name="Xiang M."/>
            <person name="Wang C."/>
            <person name="Li S."/>
            <person name="Che Y."/>
            <person name="Ortiz-Lopez F.J."/>
            <person name="Bills G.F."/>
            <person name="Liu X."/>
            <person name="An Z."/>
        </authorList>
    </citation>
    <scope>NUCLEOTIDE SEQUENCE [LARGE SCALE GENOMIC DNA]</scope>
    <source>
        <strain evidence="10">ATCC 20868 / MF5171</strain>
    </source>
</reference>
<evidence type="ECO:0000256" key="1">
    <source>
        <dbReference type="ARBA" id="ARBA00004380"/>
    </source>
</evidence>
<dbReference type="STRING" id="1116229.S3CXG7"/>
<dbReference type="PRINTS" id="PR01546">
    <property type="entry name" value="YEAST73DUF"/>
</dbReference>
<keyword evidence="4" id="KW-0653">Protein transport</keyword>
<dbReference type="PANTHER" id="PTHR13027:SF7">
    <property type="entry name" value="VACUOLAR FUSION PROTEIN MON1 HOMOLOG"/>
    <property type="match status" value="1"/>
</dbReference>
<keyword evidence="4" id="KW-0926">Vacuole</keyword>
<dbReference type="EMBL" id="KE145367">
    <property type="protein sequence ID" value="EPE29629.1"/>
    <property type="molecule type" value="Genomic_DNA"/>
</dbReference>
<feature type="domain" description="FUZ/MON1/HPS1 first Longin" evidence="6">
    <location>
        <begin position="298"/>
        <end position="420"/>
    </location>
</feature>
<protein>
    <recommendedName>
        <fullName evidence="2 4">Vacuolar fusion protein MON1</fullName>
    </recommendedName>
</protein>
<keyword evidence="4" id="KW-0967">Endosome</keyword>
<dbReference type="OMA" id="YTHIRNN"/>
<evidence type="ECO:0000256" key="3">
    <source>
        <dbReference type="ARBA" id="ARBA00043892"/>
    </source>
</evidence>
<dbReference type="PANTHER" id="PTHR13027">
    <property type="entry name" value="SAND PROTEIN-RELATED"/>
    <property type="match status" value="1"/>
</dbReference>
<evidence type="ECO:0000313" key="10">
    <source>
        <dbReference type="Proteomes" id="UP000016922"/>
    </source>
</evidence>
<evidence type="ECO:0000256" key="2">
    <source>
        <dbReference type="ARBA" id="ARBA00018132"/>
    </source>
</evidence>
<dbReference type="AlphaFoldDB" id="S3CXG7"/>
<evidence type="ECO:0000259" key="8">
    <source>
        <dbReference type="Pfam" id="PF19038"/>
    </source>
</evidence>
<accession>S3CXG7</accession>
<comment type="function">
    <text evidence="3">In complex with CCZ1, is required for multiple vacuole delivery pathways including the cytoplasm to vacuole transport (Cvt), autophagy, pexophagy and endocytosis. The MON1-CCZ1 complex acts at the fusion of vesicles with the vacuole, through its regulation of the SNARE complex during the coordinated priming and docking stages of fusion, and particularly at the stage of tethering/docking.</text>
</comment>
<dbReference type="GO" id="GO:0000329">
    <property type="term" value="C:fungal-type vacuole membrane"/>
    <property type="evidence" value="ECO:0007669"/>
    <property type="project" value="TreeGrafter"/>
</dbReference>
<dbReference type="GO" id="GO:0016192">
    <property type="term" value="P:vesicle-mediated transport"/>
    <property type="evidence" value="ECO:0007669"/>
    <property type="project" value="InterPro"/>
</dbReference>
<keyword evidence="4" id="KW-0813">Transport</keyword>
<gene>
    <name evidence="9" type="ORF">GLAREA_00789</name>
</gene>
<dbReference type="GO" id="GO:0035658">
    <property type="term" value="C:Mon1-Ccz1 complex"/>
    <property type="evidence" value="ECO:0007669"/>
    <property type="project" value="TreeGrafter"/>
</dbReference>
<dbReference type="InterPro" id="IPR004353">
    <property type="entry name" value="Mon1"/>
</dbReference>
<dbReference type="GO" id="GO:0032585">
    <property type="term" value="C:multivesicular body membrane"/>
    <property type="evidence" value="ECO:0007669"/>
    <property type="project" value="UniProtKB-SubCell"/>
</dbReference>
<comment type="function">
    <text evidence="4">Required for multiple vacuole delivery pathways including the cytoplasm to vacuole transport (Cvt), autophagy, pexophagy and endocytosis.</text>
</comment>
<keyword evidence="4" id="KW-0472">Membrane</keyword>
<dbReference type="Pfam" id="PF19036">
    <property type="entry name" value="Fuz_longin_1"/>
    <property type="match status" value="1"/>
</dbReference>
<dbReference type="InterPro" id="IPR043970">
    <property type="entry name" value="FUZ/MON1/HPS1_longin_3"/>
</dbReference>
<dbReference type="KEGG" id="glz:GLAREA_00789"/>
<dbReference type="InterPro" id="IPR043972">
    <property type="entry name" value="FUZ/MON1/HPS1_longin_1"/>
</dbReference>
<feature type="compositionally biased region" description="Basic and acidic residues" evidence="5">
    <location>
        <begin position="68"/>
        <end position="96"/>
    </location>
</feature>
<feature type="compositionally biased region" description="Polar residues" evidence="5">
    <location>
        <begin position="129"/>
        <end position="141"/>
    </location>
</feature>
<dbReference type="InterPro" id="IPR043971">
    <property type="entry name" value="FUZ/MON1/HPS1_longin_2"/>
</dbReference>
<dbReference type="GeneID" id="19459847"/>
<dbReference type="Pfam" id="PF19038">
    <property type="entry name" value="Fuz_longin_3"/>
    <property type="match status" value="1"/>
</dbReference>
<evidence type="ECO:0000259" key="6">
    <source>
        <dbReference type="Pfam" id="PF19036"/>
    </source>
</evidence>
<sequence length="719" mass="78961">MGRTSGQGSLSPDAHAQHNTGIQPAETANQENGASAMSLDNQKDGASNRSQDDTEDDKQDGKIQVGDGPKERDSQKDQLETGIERPQDKQEARMDEAGPETQNVDIEEGTETQDSGLEERPPLPPRPSLLQNAEQPFATHSTSKRPGLASKPTTALSSVDIQTLSFPDGSRGTFSTPAHRTVSDSLSVSGLSTGQSTPHRKVSQNGSEFDDNTSLRSYAPTLRANGDLASLLDEGLNSQSPAWKLLSTQSESVNPFESVDYENISLINFGQEFDQIEAVGAQEGNEEEVLSQWKAKLKHYLILSSAGKPIYSRHGDQNLINGYIGIIQTIISFYEEAKDPLLGFTAGGTRFVISTDGPLYFVAISRLGESDSQLRTQLEALYMQILSTLTLPTLTQLFKNRPNTDLSRPLEGTETLLSSLADTFTKGSASALLSALECLKIRKSQRHLINNTLLKTRTDKLLYGLIVAGGRLVSVVRPKRHSLHPSDLQLIFNMLFEAGSVKAGGGENWIPVCLPGFNNKGYLYMYVSFINAHDDVNTSGERPSTASRGREDEIAILLISADKESFFELKQMRDDVVEQLEQNGSMSLIKAAVRQGRPKASEIVPGTILRHFLYKSRSNVQFMMPSFSPHFETLIAKRRLMSLYHNLHASTHAKHSHVKVLHCVSRDSVSLAWTTPLFEFYCVAGPNASRAALAQGANQVIQWVKREEERVFIIGGAVF</sequence>
<feature type="region of interest" description="Disordered" evidence="5">
    <location>
        <begin position="1"/>
        <end position="214"/>
    </location>
</feature>
<feature type="domain" description="FUZ/MON1/HPS1 second Longin" evidence="7">
    <location>
        <begin position="460"/>
        <end position="577"/>
    </location>
</feature>
<feature type="compositionally biased region" description="Polar residues" evidence="5">
    <location>
        <begin position="151"/>
        <end position="165"/>
    </location>
</feature>
<feature type="domain" description="FUZ/MON1/HPS1 third Longin" evidence="8">
    <location>
        <begin position="609"/>
        <end position="708"/>
    </location>
</feature>
<comment type="similarity">
    <text evidence="4">Belongs to the MON1/SAND family.</text>
</comment>
<dbReference type="Proteomes" id="UP000016922">
    <property type="component" value="Unassembled WGS sequence"/>
</dbReference>
<name>S3CXG7_GLAL2</name>
<evidence type="ECO:0000259" key="7">
    <source>
        <dbReference type="Pfam" id="PF19037"/>
    </source>
</evidence>
<evidence type="ECO:0000256" key="4">
    <source>
        <dbReference type="RuleBase" id="RU367048"/>
    </source>
</evidence>